<sequence>MNESTRIQRKVWSRQDIGLTASVLQQNDLLVHTFVTDHPSLILLRRGRKTVKAGGKTVVLSPGDAVAIAPGTTCDVQNETERGQFESTWIVCAAPIISTMARAFPHHSKLKDIAVFKELGCEFLQSFERACLAITSPDLLPQVVAEHRMQELLSWLAHSGWILNPEPPSDLQAKIRRLISAAPEQAWVSKDLAQALAMSEATFRRRLATLGQSFNSILIDVRMTTALTLLQVTDHAISDIAYQVGYESASRFSARFKKRFGFSPTVVRGAPSPRDAA</sequence>
<dbReference type="Pfam" id="PF12833">
    <property type="entry name" value="HTH_18"/>
    <property type="match status" value="1"/>
</dbReference>
<dbReference type="GO" id="GO:0000976">
    <property type="term" value="F:transcription cis-regulatory region binding"/>
    <property type="evidence" value="ECO:0007669"/>
    <property type="project" value="TreeGrafter"/>
</dbReference>
<keyword evidence="2" id="KW-0238">DNA-binding</keyword>
<evidence type="ECO:0000256" key="1">
    <source>
        <dbReference type="ARBA" id="ARBA00023015"/>
    </source>
</evidence>
<dbReference type="InterPro" id="IPR014710">
    <property type="entry name" value="RmlC-like_jellyroll"/>
</dbReference>
<proteinExistence type="predicted"/>
<dbReference type="GO" id="GO:0003700">
    <property type="term" value="F:DNA-binding transcription factor activity"/>
    <property type="evidence" value="ECO:0007669"/>
    <property type="project" value="InterPro"/>
</dbReference>
<dbReference type="PROSITE" id="PS01124">
    <property type="entry name" value="HTH_ARAC_FAMILY_2"/>
    <property type="match status" value="1"/>
</dbReference>
<evidence type="ECO:0000256" key="2">
    <source>
        <dbReference type="ARBA" id="ARBA00023125"/>
    </source>
</evidence>
<dbReference type="PANTHER" id="PTHR47894">
    <property type="entry name" value="HTH-TYPE TRANSCRIPTIONAL REGULATOR GADX"/>
    <property type="match status" value="1"/>
</dbReference>
<dbReference type="PROSITE" id="PS00041">
    <property type="entry name" value="HTH_ARAC_FAMILY_1"/>
    <property type="match status" value="1"/>
</dbReference>
<name>A0A4P6UEM6_9BURK</name>
<dbReference type="Gene3D" id="1.10.10.60">
    <property type="entry name" value="Homeodomain-like"/>
    <property type="match status" value="1"/>
</dbReference>
<dbReference type="Proteomes" id="UP000292939">
    <property type="component" value="Chromosome"/>
</dbReference>
<dbReference type="SMART" id="SM00342">
    <property type="entry name" value="HTH_ARAC"/>
    <property type="match status" value="1"/>
</dbReference>
<dbReference type="AlphaFoldDB" id="A0A4P6UEM6"/>
<evidence type="ECO:0000256" key="3">
    <source>
        <dbReference type="ARBA" id="ARBA00023159"/>
    </source>
</evidence>
<keyword evidence="3" id="KW-0010">Activator</keyword>
<dbReference type="InterPro" id="IPR018062">
    <property type="entry name" value="HTH_AraC-typ_CS"/>
</dbReference>
<dbReference type="InterPro" id="IPR037923">
    <property type="entry name" value="HTH-like"/>
</dbReference>
<reference evidence="6 7" key="1">
    <citation type="submission" date="2018-07" db="EMBL/GenBank/DDBJ databases">
        <title>Exploring interactions and the metabolic potential of the ultra-small soil bacteria Hylemonella gracilis.</title>
        <authorList>
            <person name="Tyc O."/>
            <person name="Kulkarni P."/>
            <person name="Gawehns F."/>
            <person name="Hundscheid M."/>
            <person name="Zweers H."/>
            <person name="Garbeva P."/>
        </authorList>
    </citation>
    <scope>NUCLEOTIDE SEQUENCE [LARGE SCALE GENOMIC DNA]</scope>
    <source>
        <strain evidence="6 7">NS1</strain>
    </source>
</reference>
<dbReference type="Gene3D" id="2.60.120.10">
    <property type="entry name" value="Jelly Rolls"/>
    <property type="match status" value="1"/>
</dbReference>
<dbReference type="KEGG" id="hgr:DW355_01560"/>
<evidence type="ECO:0000259" key="5">
    <source>
        <dbReference type="PROSITE" id="PS01124"/>
    </source>
</evidence>
<dbReference type="InterPro" id="IPR020449">
    <property type="entry name" value="Tscrpt_reg_AraC-type_HTH"/>
</dbReference>
<dbReference type="Pfam" id="PF02311">
    <property type="entry name" value="AraC_binding"/>
    <property type="match status" value="1"/>
</dbReference>
<dbReference type="InterPro" id="IPR003313">
    <property type="entry name" value="AraC-bd"/>
</dbReference>
<evidence type="ECO:0000313" key="7">
    <source>
        <dbReference type="Proteomes" id="UP000292939"/>
    </source>
</evidence>
<dbReference type="InterPro" id="IPR009057">
    <property type="entry name" value="Homeodomain-like_sf"/>
</dbReference>
<accession>A0A4P6UEM6</accession>
<dbReference type="EMBL" id="CP031395">
    <property type="protein sequence ID" value="QBK03628.1"/>
    <property type="molecule type" value="Genomic_DNA"/>
</dbReference>
<dbReference type="SUPFAM" id="SSF46689">
    <property type="entry name" value="Homeodomain-like"/>
    <property type="match status" value="1"/>
</dbReference>
<evidence type="ECO:0000256" key="4">
    <source>
        <dbReference type="ARBA" id="ARBA00023163"/>
    </source>
</evidence>
<dbReference type="SUPFAM" id="SSF51215">
    <property type="entry name" value="Regulatory protein AraC"/>
    <property type="match status" value="1"/>
</dbReference>
<evidence type="ECO:0000313" key="6">
    <source>
        <dbReference type="EMBL" id="QBK03628.1"/>
    </source>
</evidence>
<gene>
    <name evidence="6" type="ORF">DW355_01560</name>
</gene>
<dbReference type="PANTHER" id="PTHR47894:SF4">
    <property type="entry name" value="HTH-TYPE TRANSCRIPTIONAL REGULATOR GADX"/>
    <property type="match status" value="1"/>
</dbReference>
<keyword evidence="4" id="KW-0804">Transcription</keyword>
<dbReference type="OrthoDB" id="8584243at2"/>
<feature type="domain" description="HTH araC/xylS-type" evidence="5">
    <location>
        <begin position="173"/>
        <end position="270"/>
    </location>
</feature>
<keyword evidence="1" id="KW-0805">Transcription regulation</keyword>
<dbReference type="GO" id="GO:0005829">
    <property type="term" value="C:cytosol"/>
    <property type="evidence" value="ECO:0007669"/>
    <property type="project" value="TreeGrafter"/>
</dbReference>
<organism evidence="6 7">
    <name type="scientific">Hylemonella gracilis</name>
    <dbReference type="NCBI Taxonomy" id="80880"/>
    <lineage>
        <taxon>Bacteria</taxon>
        <taxon>Pseudomonadati</taxon>
        <taxon>Pseudomonadota</taxon>
        <taxon>Betaproteobacteria</taxon>
        <taxon>Burkholderiales</taxon>
        <taxon>Comamonadaceae</taxon>
        <taxon>Hylemonella</taxon>
    </lineage>
</organism>
<protein>
    <submittedName>
        <fullName evidence="6">AraC family transcriptional regulator</fullName>
    </submittedName>
</protein>
<dbReference type="PRINTS" id="PR00032">
    <property type="entry name" value="HTHARAC"/>
</dbReference>
<dbReference type="RefSeq" id="WP_131277447.1">
    <property type="nucleotide sequence ID" value="NZ_CP031395.1"/>
</dbReference>
<dbReference type="InterPro" id="IPR018060">
    <property type="entry name" value="HTH_AraC"/>
</dbReference>